<evidence type="ECO:0000313" key="2">
    <source>
        <dbReference type="Proteomes" id="UP000694845"/>
    </source>
</evidence>
<keyword evidence="2" id="KW-1185">Reference proteome</keyword>
<reference evidence="3" key="1">
    <citation type="submission" date="2025-08" db="UniProtKB">
        <authorList>
            <consortium name="RefSeq"/>
        </authorList>
    </citation>
    <scope>IDENTIFICATION</scope>
</reference>
<dbReference type="AlphaFoldDB" id="A0A8B7ZFW6"/>
<accession>A0A8B7ZFW6</accession>
<dbReference type="GeneID" id="110986721"/>
<dbReference type="RefSeq" id="XP_022104548.1">
    <property type="nucleotide sequence ID" value="XM_022248856.1"/>
</dbReference>
<dbReference type="OMA" id="MEPPNTM"/>
<protein>
    <submittedName>
        <fullName evidence="3">Uncharacterized protein LOC110986721 isoform X1</fullName>
    </submittedName>
</protein>
<dbReference type="OrthoDB" id="10022075at2759"/>
<name>A0A8B7ZFW6_ACAPL</name>
<feature type="transmembrane region" description="Helical" evidence="1">
    <location>
        <begin position="21"/>
        <end position="39"/>
    </location>
</feature>
<dbReference type="Proteomes" id="UP000694845">
    <property type="component" value="Unplaced"/>
</dbReference>
<keyword evidence="1" id="KW-1133">Transmembrane helix</keyword>
<keyword evidence="1" id="KW-0812">Transmembrane</keyword>
<organism evidence="2 3">
    <name type="scientific">Acanthaster planci</name>
    <name type="common">Crown-of-thorns starfish</name>
    <dbReference type="NCBI Taxonomy" id="133434"/>
    <lineage>
        <taxon>Eukaryota</taxon>
        <taxon>Metazoa</taxon>
        <taxon>Echinodermata</taxon>
        <taxon>Eleutherozoa</taxon>
        <taxon>Asterozoa</taxon>
        <taxon>Asteroidea</taxon>
        <taxon>Valvatacea</taxon>
        <taxon>Valvatida</taxon>
        <taxon>Acanthasteridae</taxon>
        <taxon>Acanthaster</taxon>
    </lineage>
</organism>
<dbReference type="PANTHER" id="PTHR37916:SF1">
    <property type="entry name" value="COPPER ACQUISITION FACTOR BIM1-LIKE DOMAIN-CONTAINING PROTEIN"/>
    <property type="match status" value="1"/>
</dbReference>
<dbReference type="KEGG" id="aplc:110986721"/>
<proteinExistence type="predicted"/>
<evidence type="ECO:0000256" key="1">
    <source>
        <dbReference type="SAM" id="Phobius"/>
    </source>
</evidence>
<sequence>MFLECCFIETKLRLEICTMKAAVVMVYLVAVASAHICLLNPHQRGSMKGINVKDAGDCGLLNKPCGNRTQDKPGIQIKGGSPYTVIFQKNLNHFETFPNGTATNGYFEISFLTSTDVQILSKVNDGATPSLTLYYPNVTMPRGPIGVPAILQLTYVTNNAEVPMGGIFYQCADIELF</sequence>
<keyword evidence="1" id="KW-0472">Membrane</keyword>
<evidence type="ECO:0000313" key="3">
    <source>
        <dbReference type="RefSeq" id="XP_022104548.1"/>
    </source>
</evidence>
<dbReference type="PANTHER" id="PTHR37916">
    <property type="entry name" value="CHITIN-BINDING TYPE-4 DOMAIN-CONTAINING PROTEIN"/>
    <property type="match status" value="1"/>
</dbReference>
<gene>
    <name evidence="3" type="primary">LOC110986721</name>
</gene>